<keyword evidence="3 5" id="KW-1133">Transmembrane helix</keyword>
<dbReference type="GO" id="GO:0016020">
    <property type="term" value="C:membrane"/>
    <property type="evidence" value="ECO:0007669"/>
    <property type="project" value="UniProtKB-SubCell"/>
</dbReference>
<feature type="transmembrane region" description="Helical" evidence="5">
    <location>
        <begin position="93"/>
        <end position="116"/>
    </location>
</feature>
<organism evidence="6">
    <name type="scientific">Compsopogon caeruleus</name>
    <dbReference type="NCBI Taxonomy" id="31354"/>
    <lineage>
        <taxon>Eukaryota</taxon>
        <taxon>Rhodophyta</taxon>
        <taxon>Compsopogonophyceae</taxon>
        <taxon>Compsopogonales</taxon>
        <taxon>Compsopogonaceae</taxon>
        <taxon>Compsopogon</taxon>
    </lineage>
</organism>
<evidence type="ECO:0000256" key="2">
    <source>
        <dbReference type="ARBA" id="ARBA00022692"/>
    </source>
</evidence>
<feature type="transmembrane region" description="Helical" evidence="5">
    <location>
        <begin position="197"/>
        <end position="221"/>
    </location>
</feature>
<gene>
    <name evidence="6" type="ORF">CCAE0312_LOCUS6705</name>
    <name evidence="7" type="ORF">CCAE0312_LOCUS6706</name>
</gene>
<name>A0A6T6CPE0_9RHOD</name>
<accession>A0A6T6CPE0</accession>
<sequence>MSTKEGNRFLLVFHTVVVTLVGVCGGLLLGLSIWATVNHNQEIFGLKYSGSSFLNVVGRLGILGIIVGGALVVAAILGYLSTLRDGCGTFWKIIYGIIASVLVLLLIAIAVGNLLFATRSNPKELENFFFDAWNESLKDPSYVAQLCQIEQTYHCRGFYDDSCNSTQQMQCPSCDTPVDPSITAGCWNKVLDDFKKYYYPVGILSAILALLLSMDLIAICAI</sequence>
<reference evidence="6" key="1">
    <citation type="submission" date="2021-01" db="EMBL/GenBank/DDBJ databases">
        <authorList>
            <person name="Corre E."/>
            <person name="Pelletier E."/>
            <person name="Niang G."/>
            <person name="Scheremetjew M."/>
            <person name="Finn R."/>
            <person name="Kale V."/>
            <person name="Holt S."/>
            <person name="Cochrane G."/>
            <person name="Meng A."/>
            <person name="Brown T."/>
            <person name="Cohen L."/>
        </authorList>
    </citation>
    <scope>NUCLEOTIDE SEQUENCE</scope>
    <source>
        <strain evidence="6">SAG 36.94</strain>
    </source>
</reference>
<dbReference type="AlphaFoldDB" id="A0A6T6CPE0"/>
<proteinExistence type="predicted"/>
<evidence type="ECO:0000313" key="6">
    <source>
        <dbReference type="EMBL" id="CAD9234616.1"/>
    </source>
</evidence>
<evidence type="ECO:0000256" key="3">
    <source>
        <dbReference type="ARBA" id="ARBA00022989"/>
    </source>
</evidence>
<keyword evidence="2 5" id="KW-0812">Transmembrane</keyword>
<protein>
    <recommendedName>
        <fullName evidence="8">Tetraspanin</fullName>
    </recommendedName>
</protein>
<dbReference type="EMBL" id="HBGH01012084">
    <property type="protein sequence ID" value="CAD9234616.1"/>
    <property type="molecule type" value="Transcribed_RNA"/>
</dbReference>
<evidence type="ECO:0000256" key="4">
    <source>
        <dbReference type="ARBA" id="ARBA00023136"/>
    </source>
</evidence>
<dbReference type="Pfam" id="PF00335">
    <property type="entry name" value="Tetraspanin"/>
    <property type="match status" value="1"/>
</dbReference>
<dbReference type="EMBL" id="HBGH01012085">
    <property type="protein sequence ID" value="CAD9234617.1"/>
    <property type="molecule type" value="Transcribed_RNA"/>
</dbReference>
<keyword evidence="4 5" id="KW-0472">Membrane</keyword>
<feature type="transmembrane region" description="Helical" evidence="5">
    <location>
        <begin position="12"/>
        <end position="37"/>
    </location>
</feature>
<evidence type="ECO:0008006" key="8">
    <source>
        <dbReference type="Google" id="ProtNLM"/>
    </source>
</evidence>
<evidence type="ECO:0000256" key="1">
    <source>
        <dbReference type="ARBA" id="ARBA00004141"/>
    </source>
</evidence>
<feature type="transmembrane region" description="Helical" evidence="5">
    <location>
        <begin position="57"/>
        <end position="81"/>
    </location>
</feature>
<dbReference type="InterPro" id="IPR018499">
    <property type="entry name" value="Tetraspanin/Peripherin"/>
</dbReference>
<comment type="subcellular location">
    <subcellularLocation>
        <location evidence="1">Membrane</location>
        <topology evidence="1">Multi-pass membrane protein</topology>
    </subcellularLocation>
</comment>
<evidence type="ECO:0000313" key="7">
    <source>
        <dbReference type="EMBL" id="CAD9234617.1"/>
    </source>
</evidence>
<evidence type="ECO:0000256" key="5">
    <source>
        <dbReference type="SAM" id="Phobius"/>
    </source>
</evidence>